<comment type="caution">
    <text evidence="1">The sequence shown here is derived from an EMBL/GenBank/DDBJ whole genome shotgun (WGS) entry which is preliminary data.</text>
</comment>
<protein>
    <submittedName>
        <fullName evidence="1">Uncharacterized protein</fullName>
    </submittedName>
</protein>
<dbReference type="EMBL" id="JAGKSP010000014">
    <property type="protein sequence ID" value="MBP3966028.1"/>
    <property type="molecule type" value="Genomic_DNA"/>
</dbReference>
<evidence type="ECO:0000313" key="2">
    <source>
        <dbReference type="Proteomes" id="UP000673394"/>
    </source>
</evidence>
<proteinExistence type="predicted"/>
<organism evidence="1 2">
    <name type="scientific">Paenibacillus lignilyticus</name>
    <dbReference type="NCBI Taxonomy" id="1172615"/>
    <lineage>
        <taxon>Bacteria</taxon>
        <taxon>Bacillati</taxon>
        <taxon>Bacillota</taxon>
        <taxon>Bacilli</taxon>
        <taxon>Bacillales</taxon>
        <taxon>Paenibacillaceae</taxon>
        <taxon>Paenibacillus</taxon>
    </lineage>
</organism>
<reference evidence="1 2" key="1">
    <citation type="submission" date="2021-04" db="EMBL/GenBank/DDBJ databases">
        <title>Paenibacillus sp. DLE-14 whole genome sequence.</title>
        <authorList>
            <person name="Ham Y.J."/>
        </authorList>
    </citation>
    <scope>NUCLEOTIDE SEQUENCE [LARGE SCALE GENOMIC DNA]</scope>
    <source>
        <strain evidence="1 2">DLE-14</strain>
    </source>
</reference>
<keyword evidence="2" id="KW-1185">Reference proteome</keyword>
<sequence>MAYSYEELARKFVQTPVDLFGVYRTQLEANQVYNGHVDKPTSKCAIIISLSGAAEFIFEDIGERLSPAAQNVSPERDVLDAYIGFELFFPLYFKTLAPI</sequence>
<dbReference type="Proteomes" id="UP000673394">
    <property type="component" value="Unassembled WGS sequence"/>
</dbReference>
<evidence type="ECO:0000313" key="1">
    <source>
        <dbReference type="EMBL" id="MBP3966028.1"/>
    </source>
</evidence>
<name>A0ABS5CJI2_9BACL</name>
<gene>
    <name evidence="1" type="ORF">I8J30_25315</name>
</gene>
<dbReference type="RefSeq" id="WP_210662871.1">
    <property type="nucleotide sequence ID" value="NZ_JAGKSP010000014.1"/>
</dbReference>
<accession>A0ABS5CJI2</accession>